<dbReference type="EMBL" id="KN762926">
    <property type="protein sequence ID" value="KIH48071.1"/>
    <property type="molecule type" value="Genomic_DNA"/>
</dbReference>
<feature type="non-terminal residue" evidence="1">
    <location>
        <position position="1"/>
    </location>
</feature>
<evidence type="ECO:0000313" key="1">
    <source>
        <dbReference type="EMBL" id="KIH48071.1"/>
    </source>
</evidence>
<keyword evidence="2" id="KW-1185">Reference proteome</keyword>
<dbReference type="AlphaFoldDB" id="A0A0C2FT38"/>
<dbReference type="OrthoDB" id="5823675at2759"/>
<dbReference type="Proteomes" id="UP000054047">
    <property type="component" value="Unassembled WGS sequence"/>
</dbReference>
<reference evidence="1 2" key="1">
    <citation type="submission" date="2013-12" db="EMBL/GenBank/DDBJ databases">
        <title>Draft genome of the parsitic nematode Ancylostoma duodenale.</title>
        <authorList>
            <person name="Mitreva M."/>
        </authorList>
    </citation>
    <scope>NUCLEOTIDE SEQUENCE [LARGE SCALE GENOMIC DNA]</scope>
    <source>
        <strain evidence="1 2">Zhejiang</strain>
    </source>
</reference>
<gene>
    <name evidence="1" type="ORF">ANCDUO_21863</name>
</gene>
<organism evidence="1 2">
    <name type="scientific">Ancylostoma duodenale</name>
    <dbReference type="NCBI Taxonomy" id="51022"/>
    <lineage>
        <taxon>Eukaryota</taxon>
        <taxon>Metazoa</taxon>
        <taxon>Ecdysozoa</taxon>
        <taxon>Nematoda</taxon>
        <taxon>Chromadorea</taxon>
        <taxon>Rhabditida</taxon>
        <taxon>Rhabditina</taxon>
        <taxon>Rhabditomorpha</taxon>
        <taxon>Strongyloidea</taxon>
        <taxon>Ancylostomatidae</taxon>
        <taxon>Ancylostomatinae</taxon>
        <taxon>Ancylostoma</taxon>
    </lineage>
</organism>
<evidence type="ECO:0000313" key="2">
    <source>
        <dbReference type="Proteomes" id="UP000054047"/>
    </source>
</evidence>
<proteinExistence type="predicted"/>
<sequence length="96" mass="10578">FCGPGPGSVGMSNQTIPVLPDSSVEWGRTERYDDSAHDYTVLYNWFLYKWGLTPGSTTNMLNVCNQLEFFNGCMASDRGCFAVQNLVGGTDLNNAR</sequence>
<name>A0A0C2FT38_9BILA</name>
<accession>A0A0C2FT38</accession>
<protein>
    <submittedName>
        <fullName evidence="1">Uncharacterized protein</fullName>
    </submittedName>
</protein>